<name>A0A1Y2CNP8_9FUNG</name>
<organism evidence="1 2">
    <name type="scientific">Rhizoclosmatium globosum</name>
    <dbReference type="NCBI Taxonomy" id="329046"/>
    <lineage>
        <taxon>Eukaryota</taxon>
        <taxon>Fungi</taxon>
        <taxon>Fungi incertae sedis</taxon>
        <taxon>Chytridiomycota</taxon>
        <taxon>Chytridiomycota incertae sedis</taxon>
        <taxon>Chytridiomycetes</taxon>
        <taxon>Chytridiales</taxon>
        <taxon>Chytriomycetaceae</taxon>
        <taxon>Rhizoclosmatium</taxon>
    </lineage>
</organism>
<keyword evidence="2" id="KW-1185">Reference proteome</keyword>
<sequence length="55" mass="5762">TVVMGVAKIQSMTTTSTVAAVAPAKTVRVVSQVPTTSSAICKSIQMVLPLLWFVL</sequence>
<comment type="caution">
    <text evidence="1">The sequence shown here is derived from an EMBL/GenBank/DDBJ whole genome shotgun (WGS) entry which is preliminary data.</text>
</comment>
<gene>
    <name evidence="1" type="ORF">BCR33DRAFT_714247</name>
</gene>
<dbReference type="EMBL" id="MCGO01000011">
    <property type="protein sequence ID" value="ORY48474.1"/>
    <property type="molecule type" value="Genomic_DNA"/>
</dbReference>
<protein>
    <submittedName>
        <fullName evidence="1">Uncharacterized protein</fullName>
    </submittedName>
</protein>
<dbReference type="Proteomes" id="UP000193642">
    <property type="component" value="Unassembled WGS sequence"/>
</dbReference>
<reference evidence="1 2" key="1">
    <citation type="submission" date="2016-07" db="EMBL/GenBank/DDBJ databases">
        <title>Pervasive Adenine N6-methylation of Active Genes in Fungi.</title>
        <authorList>
            <consortium name="DOE Joint Genome Institute"/>
            <person name="Mondo S.J."/>
            <person name="Dannebaum R.O."/>
            <person name="Kuo R.C."/>
            <person name="Labutti K."/>
            <person name="Haridas S."/>
            <person name="Kuo A."/>
            <person name="Salamov A."/>
            <person name="Ahrendt S.R."/>
            <person name="Lipzen A."/>
            <person name="Sullivan W."/>
            <person name="Andreopoulos W.B."/>
            <person name="Clum A."/>
            <person name="Lindquist E."/>
            <person name="Daum C."/>
            <person name="Ramamoorthy G.K."/>
            <person name="Gryganskyi A."/>
            <person name="Culley D."/>
            <person name="Magnuson J.K."/>
            <person name="James T.Y."/>
            <person name="O'Malley M.A."/>
            <person name="Stajich J.E."/>
            <person name="Spatafora J.W."/>
            <person name="Visel A."/>
            <person name="Grigoriev I.V."/>
        </authorList>
    </citation>
    <scope>NUCLEOTIDE SEQUENCE [LARGE SCALE GENOMIC DNA]</scope>
    <source>
        <strain evidence="1 2">JEL800</strain>
    </source>
</reference>
<accession>A0A1Y2CNP8</accession>
<dbReference type="AlphaFoldDB" id="A0A1Y2CNP8"/>
<evidence type="ECO:0000313" key="2">
    <source>
        <dbReference type="Proteomes" id="UP000193642"/>
    </source>
</evidence>
<proteinExistence type="predicted"/>
<evidence type="ECO:0000313" key="1">
    <source>
        <dbReference type="EMBL" id="ORY48474.1"/>
    </source>
</evidence>
<feature type="non-terminal residue" evidence="1">
    <location>
        <position position="1"/>
    </location>
</feature>